<gene>
    <name evidence="3" type="ORF">CCS01_12340</name>
</gene>
<feature type="domain" description="CSD" evidence="2">
    <location>
        <begin position="775"/>
        <end position="840"/>
    </location>
</feature>
<dbReference type="InterPro" id="IPR050181">
    <property type="entry name" value="Cold_shock_domain"/>
</dbReference>
<evidence type="ECO:0000313" key="4">
    <source>
        <dbReference type="Proteomes" id="UP000239724"/>
    </source>
</evidence>
<dbReference type="InterPro" id="IPR012340">
    <property type="entry name" value="NA-bd_OB-fold"/>
</dbReference>
<dbReference type="PRINTS" id="PR00050">
    <property type="entry name" value="COLDSHOCK"/>
</dbReference>
<dbReference type="InterPro" id="IPR002059">
    <property type="entry name" value="CSP_DNA-bd"/>
</dbReference>
<feature type="region of interest" description="Disordered" evidence="1">
    <location>
        <begin position="1"/>
        <end position="22"/>
    </location>
</feature>
<dbReference type="OrthoDB" id="5417071at2"/>
<evidence type="ECO:0000259" key="2">
    <source>
        <dbReference type="PROSITE" id="PS51857"/>
    </source>
</evidence>
<keyword evidence="4" id="KW-1185">Reference proteome</keyword>
<evidence type="ECO:0000256" key="1">
    <source>
        <dbReference type="SAM" id="MobiDB-lite"/>
    </source>
</evidence>
<dbReference type="InterPro" id="IPR018633">
    <property type="entry name" value="DUF2357"/>
</dbReference>
<dbReference type="SUPFAM" id="SSF50249">
    <property type="entry name" value="Nucleic acid-binding proteins"/>
    <property type="match status" value="1"/>
</dbReference>
<evidence type="ECO:0000313" key="3">
    <source>
        <dbReference type="EMBL" id="PPQ34163.1"/>
    </source>
</evidence>
<feature type="compositionally biased region" description="Basic and acidic residues" evidence="1">
    <location>
        <begin position="1"/>
        <end position="12"/>
    </location>
</feature>
<protein>
    <recommendedName>
        <fullName evidence="2">CSD domain-containing protein</fullName>
    </recommendedName>
</protein>
<dbReference type="GO" id="GO:0003676">
    <property type="term" value="F:nucleic acid binding"/>
    <property type="evidence" value="ECO:0007669"/>
    <property type="project" value="InterPro"/>
</dbReference>
<sequence length="1335" mass="147749">MKKARAARDRAAPKTAALPPPIPQFDELDALAASSAPTVEAAWWISHQVAEHVFATIAHRDPRTGAPLPRPLTEILRDVRIATSKGSRPFPRDRLLVAAEFTADSLEHLLDRHRHRTVRTHEQLPFHQLREVDTRSMAWLARQPGRNIREKLSGRTHALGVKRDVSVDTTENRLLRSFAKLLVRRAGSRLDHRDAYDGTTEDVERVRRLEECIRLCDERMRRSELAEIPTLTRLQPNNVLLSDPHYSRVFRAWKWLRDDEEALRESWNDALQRTRVLLCWMVAAQLVTGERVVVVETLGRVLTERGDEHHLGVEVLGAEAVGADWFLNPPLHFLVLPSGHNDAAFRIRLSLEGEFILAHVASSGGRGLLVEESVSALAFEMRPTSERLQPQRGIGIAIDGLETSLLGADRAFADLAGLTPLATQMARQILQRCNVNPNLERREHTAVVLTDGARLGIELGTASLHVGAEKGLPLLSAPWALALDVPGEEGGIDWVEGRTDRELVLGAAGRSLRATGDVLDASEQADAGMLALAADRLLGNLASELQVPTDARVAYAVPDAVDEFSQRSLRSAFGGSFHRPVPVWRSVAAAMSWASAAGERGPRPGETVVVVDMEFGGISLTVLTARHDKKLEQAHPSSRGIYWERKPLLPPDEQLEMLGWPHVLRAYARMLVERDVSTLAPEFQERVVEDLLRSGKIGALVARGGSIFVQIASRQRATPDVVKFFEDPAWFDDEVARWIDRLDQSVRDALSEIGKARAVLIGGPCDYQRFYGAGRQTGRIKIFNEEKGFGFIHPDDGSADVFFHINSVQVADEVALRRDLAVEFDVGKGRKGPEAHRVTTVSSLASWLRRRTVVTSGTLAAGARECLLRLDTGSPTWREWLPELSLEVVRDGHFGELPLLERGTFTDPFLGAAKEFTVPETLTLARGHRWFSFPLLVGRQGRLPVAWEARLDSPAFPLDHEVRARLRLSYRYGLENSYILSVEPASPDDAPFVGLQAKWIKGGEGTTSVLSREPLLIPQVPWDKDRADTFVKATQSLRLSDEKFARFLFAVTRECWSEGRSLATAPDNVQRVFPGFREQLWTALPPELHCREIPRTLEILSLLHEDAPPELTGLLFDLDRQAGDDVDTYRKTSSMLAMLVGDGAGERNAILHHLVDRLRHYTDGEVFSPALMGHTMRALGNAAWRHPNFVGALSSVSGGAALILRQCRRSLQGLLLRIPVNVSSDEEGQKVARLYGTPFRDACELLLALMAVDPLDPVVAPLRTGSPSAHAFAKLVRQLDARLASFGATPHWRVRLDVEVPPALHRMSPVAFALNTYLAGGAGANLVQVTGADLD</sequence>
<dbReference type="CDD" id="cd04458">
    <property type="entry name" value="CSP_CDS"/>
    <property type="match status" value="1"/>
</dbReference>
<accession>A0A2S6NHT4</accession>
<name>A0A2S6NHT4_RHOGL</name>
<dbReference type="PANTHER" id="PTHR11544">
    <property type="entry name" value="COLD SHOCK DOMAIN CONTAINING PROTEINS"/>
    <property type="match status" value="1"/>
</dbReference>
<dbReference type="Pfam" id="PF09823">
    <property type="entry name" value="DUF2357"/>
    <property type="match status" value="1"/>
</dbReference>
<dbReference type="InterPro" id="IPR011129">
    <property type="entry name" value="CSD"/>
</dbReference>
<dbReference type="Pfam" id="PF00313">
    <property type="entry name" value="CSD"/>
    <property type="match status" value="1"/>
</dbReference>
<dbReference type="Proteomes" id="UP000239724">
    <property type="component" value="Unassembled WGS sequence"/>
</dbReference>
<organism evidence="3 4">
    <name type="scientific">Rhodopila globiformis</name>
    <name type="common">Rhodopseudomonas globiformis</name>
    <dbReference type="NCBI Taxonomy" id="1071"/>
    <lineage>
        <taxon>Bacteria</taxon>
        <taxon>Pseudomonadati</taxon>
        <taxon>Pseudomonadota</taxon>
        <taxon>Alphaproteobacteria</taxon>
        <taxon>Acetobacterales</taxon>
        <taxon>Acetobacteraceae</taxon>
        <taxon>Rhodopila</taxon>
    </lineage>
</organism>
<dbReference type="RefSeq" id="WP_104519151.1">
    <property type="nucleotide sequence ID" value="NZ_NHRY01000128.1"/>
</dbReference>
<dbReference type="Gene3D" id="2.40.50.140">
    <property type="entry name" value="Nucleic acid-binding proteins"/>
    <property type="match status" value="1"/>
</dbReference>
<dbReference type="EMBL" id="NHRY01000128">
    <property type="protein sequence ID" value="PPQ34163.1"/>
    <property type="molecule type" value="Genomic_DNA"/>
</dbReference>
<dbReference type="GO" id="GO:0005829">
    <property type="term" value="C:cytosol"/>
    <property type="evidence" value="ECO:0007669"/>
    <property type="project" value="UniProtKB-ARBA"/>
</dbReference>
<proteinExistence type="predicted"/>
<dbReference type="PROSITE" id="PS51857">
    <property type="entry name" value="CSD_2"/>
    <property type="match status" value="1"/>
</dbReference>
<dbReference type="SMART" id="SM00357">
    <property type="entry name" value="CSP"/>
    <property type="match status" value="1"/>
</dbReference>
<comment type="caution">
    <text evidence="3">The sequence shown here is derived from an EMBL/GenBank/DDBJ whole genome shotgun (WGS) entry which is preliminary data.</text>
</comment>
<reference evidence="3 4" key="1">
    <citation type="journal article" date="2018" name="Arch. Microbiol.">
        <title>New insights into the metabolic potential of the phototrophic purple bacterium Rhodopila globiformis DSM 161(T) from its draft genome sequence and evidence for a vanadium-dependent nitrogenase.</title>
        <authorList>
            <person name="Imhoff J.F."/>
            <person name="Rahn T."/>
            <person name="Kunzel S."/>
            <person name="Neulinger S.C."/>
        </authorList>
    </citation>
    <scope>NUCLEOTIDE SEQUENCE [LARGE SCALE GENOMIC DNA]</scope>
    <source>
        <strain evidence="3 4">DSM 161</strain>
    </source>
</reference>